<evidence type="ECO:0000313" key="6">
    <source>
        <dbReference type="EMBL" id="KAE8436916.1"/>
    </source>
</evidence>
<gene>
    <name evidence="6" type="ORF">F1978_17455</name>
</gene>
<keyword evidence="1" id="KW-0805">Transcription regulation</keyword>
<dbReference type="PANTHER" id="PTHR30136:SF34">
    <property type="entry name" value="TRANSCRIPTIONAL REGULATOR"/>
    <property type="match status" value="1"/>
</dbReference>
<dbReference type="InterPro" id="IPR050707">
    <property type="entry name" value="HTH_MetabolicPath_Reg"/>
</dbReference>
<dbReference type="InterPro" id="IPR029016">
    <property type="entry name" value="GAF-like_dom_sf"/>
</dbReference>
<dbReference type="InterPro" id="IPR036390">
    <property type="entry name" value="WH_DNA-bd_sf"/>
</dbReference>
<dbReference type="Pfam" id="PF09339">
    <property type="entry name" value="HTH_IclR"/>
    <property type="match status" value="1"/>
</dbReference>
<sequence>MTGLVKGLNIIEAFSTERKPLTIASAARATNISRASARRCLLTLLHMGYVVQVGSAFHPTPRLLRLGDAYYENASLPQLAQMHLVNARDRLRESVSLAVLDDYEVVFVARAEAEKIVSTVAQLGRRLMGYCSATGRVLLADLSDEELNVYLGTLEPKALTRHTITDKAKLREVIVQARADRMAIADEELEEGMVSMAVPVTDVAGHTVAAMSVSASRARISAERMKSELAPVLREYADALSRNL</sequence>
<dbReference type="InterPro" id="IPR005471">
    <property type="entry name" value="Tscrpt_reg_IclR_N"/>
</dbReference>
<name>A0ABQ6X4F9_9GAMM</name>
<dbReference type="Gene3D" id="3.30.450.40">
    <property type="match status" value="1"/>
</dbReference>
<dbReference type="SMART" id="SM00346">
    <property type="entry name" value="HTH_ICLR"/>
    <property type="match status" value="1"/>
</dbReference>
<dbReference type="SUPFAM" id="SSF46785">
    <property type="entry name" value="Winged helix' DNA-binding domain"/>
    <property type="match status" value="1"/>
</dbReference>
<dbReference type="PROSITE" id="PS51078">
    <property type="entry name" value="ICLR_ED"/>
    <property type="match status" value="1"/>
</dbReference>
<organism evidence="6 7">
    <name type="scientific">Vreelandella piezotolerans</name>
    <dbReference type="NCBI Taxonomy" id="2609667"/>
    <lineage>
        <taxon>Bacteria</taxon>
        <taxon>Pseudomonadati</taxon>
        <taxon>Pseudomonadota</taxon>
        <taxon>Gammaproteobacteria</taxon>
        <taxon>Oceanospirillales</taxon>
        <taxon>Halomonadaceae</taxon>
        <taxon>Vreelandella</taxon>
    </lineage>
</organism>
<protein>
    <submittedName>
        <fullName evidence="6">Helix-turn-helix domain-containing protein</fullName>
    </submittedName>
</protein>
<proteinExistence type="predicted"/>
<keyword evidence="2" id="KW-0238">DNA-binding</keyword>
<dbReference type="InterPro" id="IPR036388">
    <property type="entry name" value="WH-like_DNA-bd_sf"/>
</dbReference>
<dbReference type="InterPro" id="IPR014757">
    <property type="entry name" value="Tscrpt_reg_IclR_C"/>
</dbReference>
<accession>A0ABQ6X4F9</accession>
<keyword evidence="7" id="KW-1185">Reference proteome</keyword>
<comment type="caution">
    <text evidence="6">The sequence shown here is derived from an EMBL/GenBank/DDBJ whole genome shotgun (WGS) entry which is preliminary data.</text>
</comment>
<dbReference type="SUPFAM" id="SSF55781">
    <property type="entry name" value="GAF domain-like"/>
    <property type="match status" value="1"/>
</dbReference>
<evidence type="ECO:0000259" key="5">
    <source>
        <dbReference type="PROSITE" id="PS51078"/>
    </source>
</evidence>
<dbReference type="Proteomes" id="UP000466130">
    <property type="component" value="Unassembled WGS sequence"/>
</dbReference>
<dbReference type="EMBL" id="VWRT01000029">
    <property type="protein sequence ID" value="KAE8436916.1"/>
    <property type="molecule type" value="Genomic_DNA"/>
</dbReference>
<feature type="domain" description="IclR-ED" evidence="5">
    <location>
        <begin position="62"/>
        <end position="244"/>
    </location>
</feature>
<dbReference type="PROSITE" id="PS51077">
    <property type="entry name" value="HTH_ICLR"/>
    <property type="match status" value="1"/>
</dbReference>
<dbReference type="Pfam" id="PF01614">
    <property type="entry name" value="IclR_C"/>
    <property type="match status" value="1"/>
</dbReference>
<evidence type="ECO:0000256" key="2">
    <source>
        <dbReference type="ARBA" id="ARBA00023125"/>
    </source>
</evidence>
<keyword evidence="3" id="KW-0804">Transcription</keyword>
<feature type="domain" description="HTH iclR-type" evidence="4">
    <location>
        <begin position="1"/>
        <end position="68"/>
    </location>
</feature>
<reference evidence="6 7" key="1">
    <citation type="submission" date="2019-09" db="EMBL/GenBank/DDBJ databases">
        <title>The Halomonas whole genome shotgun (WGS).</title>
        <authorList>
            <person name="Xie Z."/>
        </authorList>
    </citation>
    <scope>NUCLEOTIDE SEQUENCE [LARGE SCALE GENOMIC DNA]</scope>
    <source>
        <strain evidence="6 7">NBT06E8</strain>
    </source>
</reference>
<evidence type="ECO:0000256" key="1">
    <source>
        <dbReference type="ARBA" id="ARBA00023015"/>
    </source>
</evidence>
<evidence type="ECO:0000256" key="3">
    <source>
        <dbReference type="ARBA" id="ARBA00023163"/>
    </source>
</evidence>
<evidence type="ECO:0000313" key="7">
    <source>
        <dbReference type="Proteomes" id="UP000466130"/>
    </source>
</evidence>
<evidence type="ECO:0000259" key="4">
    <source>
        <dbReference type="PROSITE" id="PS51077"/>
    </source>
</evidence>
<dbReference type="Gene3D" id="1.10.10.10">
    <property type="entry name" value="Winged helix-like DNA-binding domain superfamily/Winged helix DNA-binding domain"/>
    <property type="match status" value="1"/>
</dbReference>
<dbReference type="PANTHER" id="PTHR30136">
    <property type="entry name" value="HELIX-TURN-HELIX TRANSCRIPTIONAL REGULATOR, ICLR FAMILY"/>
    <property type="match status" value="1"/>
</dbReference>